<dbReference type="AlphaFoldDB" id="A0A9D4QPT4"/>
<reference evidence="1" key="2">
    <citation type="submission" date="2020-11" db="EMBL/GenBank/DDBJ databases">
        <authorList>
            <person name="McCartney M.A."/>
            <person name="Auch B."/>
            <person name="Kono T."/>
            <person name="Mallez S."/>
            <person name="Becker A."/>
            <person name="Gohl D.M."/>
            <person name="Silverstein K.A.T."/>
            <person name="Koren S."/>
            <person name="Bechman K.B."/>
            <person name="Herman A."/>
            <person name="Abrahante J.E."/>
            <person name="Garbe J."/>
        </authorList>
    </citation>
    <scope>NUCLEOTIDE SEQUENCE</scope>
    <source>
        <strain evidence="1">Duluth1</strain>
        <tissue evidence="1">Whole animal</tissue>
    </source>
</reference>
<keyword evidence="2" id="KW-1185">Reference proteome</keyword>
<comment type="caution">
    <text evidence="1">The sequence shown here is derived from an EMBL/GenBank/DDBJ whole genome shotgun (WGS) entry which is preliminary data.</text>
</comment>
<accession>A0A9D4QPT4</accession>
<evidence type="ECO:0008006" key="3">
    <source>
        <dbReference type="Google" id="ProtNLM"/>
    </source>
</evidence>
<evidence type="ECO:0000313" key="1">
    <source>
        <dbReference type="EMBL" id="KAH3838052.1"/>
    </source>
</evidence>
<organism evidence="1 2">
    <name type="scientific">Dreissena polymorpha</name>
    <name type="common">Zebra mussel</name>
    <name type="synonym">Mytilus polymorpha</name>
    <dbReference type="NCBI Taxonomy" id="45954"/>
    <lineage>
        <taxon>Eukaryota</taxon>
        <taxon>Metazoa</taxon>
        <taxon>Spiralia</taxon>
        <taxon>Lophotrochozoa</taxon>
        <taxon>Mollusca</taxon>
        <taxon>Bivalvia</taxon>
        <taxon>Autobranchia</taxon>
        <taxon>Heteroconchia</taxon>
        <taxon>Euheterodonta</taxon>
        <taxon>Imparidentia</taxon>
        <taxon>Neoheterodontei</taxon>
        <taxon>Myida</taxon>
        <taxon>Dreissenoidea</taxon>
        <taxon>Dreissenidae</taxon>
        <taxon>Dreissena</taxon>
    </lineage>
</organism>
<sequence>MFKTGEEQKRFSPCQERHLPNERLFLDWETTGINRATVTHLEVIFTTCETNKLYPDVETLNHYAFVSCYPQRYFLGGRSREDVWQHTSTTRGCDYREITDSRATKNLSSESHTQTDPGKLNSVLDIVKDVFDVFSKMLGIEVQM</sequence>
<protein>
    <recommendedName>
        <fullName evidence="3">Exonuclease domain-containing protein</fullName>
    </recommendedName>
</protein>
<reference evidence="1" key="1">
    <citation type="journal article" date="2019" name="bioRxiv">
        <title>The Genome of the Zebra Mussel, Dreissena polymorpha: A Resource for Invasive Species Research.</title>
        <authorList>
            <person name="McCartney M.A."/>
            <person name="Auch B."/>
            <person name="Kono T."/>
            <person name="Mallez S."/>
            <person name="Zhang Y."/>
            <person name="Obille A."/>
            <person name="Becker A."/>
            <person name="Abrahante J.E."/>
            <person name="Garbe J."/>
            <person name="Badalamenti J.P."/>
            <person name="Herman A."/>
            <person name="Mangelson H."/>
            <person name="Liachko I."/>
            <person name="Sullivan S."/>
            <person name="Sone E.D."/>
            <person name="Koren S."/>
            <person name="Silverstein K.A.T."/>
            <person name="Beckman K.B."/>
            <person name="Gohl D.M."/>
        </authorList>
    </citation>
    <scope>NUCLEOTIDE SEQUENCE</scope>
    <source>
        <strain evidence="1">Duluth1</strain>
        <tissue evidence="1">Whole animal</tissue>
    </source>
</reference>
<gene>
    <name evidence="1" type="ORF">DPMN_111458</name>
</gene>
<dbReference type="EMBL" id="JAIWYP010000004">
    <property type="protein sequence ID" value="KAH3838052.1"/>
    <property type="molecule type" value="Genomic_DNA"/>
</dbReference>
<proteinExistence type="predicted"/>
<dbReference type="Proteomes" id="UP000828390">
    <property type="component" value="Unassembled WGS sequence"/>
</dbReference>
<evidence type="ECO:0000313" key="2">
    <source>
        <dbReference type="Proteomes" id="UP000828390"/>
    </source>
</evidence>
<name>A0A9D4QPT4_DREPO</name>